<feature type="chain" id="PRO_5046701274" description="Lipoprotein" evidence="1">
    <location>
        <begin position="21"/>
        <end position="210"/>
    </location>
</feature>
<evidence type="ECO:0008006" key="4">
    <source>
        <dbReference type="Google" id="ProtNLM"/>
    </source>
</evidence>
<keyword evidence="1" id="KW-0732">Signal</keyword>
<comment type="caution">
    <text evidence="2">The sequence shown here is derived from an EMBL/GenBank/DDBJ whole genome shotgun (WGS) entry which is preliminary data.</text>
</comment>
<accession>A0ABS7ZG02</accession>
<evidence type="ECO:0000313" key="2">
    <source>
        <dbReference type="EMBL" id="MCA5893950.1"/>
    </source>
</evidence>
<evidence type="ECO:0000256" key="1">
    <source>
        <dbReference type="SAM" id="SignalP"/>
    </source>
</evidence>
<dbReference type="PROSITE" id="PS51257">
    <property type="entry name" value="PROKAR_LIPOPROTEIN"/>
    <property type="match status" value="1"/>
</dbReference>
<keyword evidence="3" id="KW-1185">Reference proteome</keyword>
<sequence>MNLRKTVLVVTVPLLSFALAACTGPADDLDAVVDKLDDAANDAAADGEVGNDGDGGDLPGPTYADVTAIYSTCEAVQPLVATFVDGLVLGEETGLTEWSLHCEWVIPEGATDMSLNRTLTVMVQEGSGTVLTADELESSSALQAVEHPAIEDLGGIVFAMAADTSVATSVSVTTQLPAVEILIGGAGWADTNHLTAEDAAGVAAQLLGVG</sequence>
<name>A0ABS7ZG02_9MICO</name>
<proteinExistence type="predicted"/>
<dbReference type="RefSeq" id="WP_225565716.1">
    <property type="nucleotide sequence ID" value="NZ_JAIXCQ010000007.1"/>
</dbReference>
<evidence type="ECO:0000313" key="3">
    <source>
        <dbReference type="Proteomes" id="UP001319870"/>
    </source>
</evidence>
<organism evidence="2 3">
    <name type="scientific">Isoptericola luteus</name>
    <dbReference type="NCBI Taxonomy" id="2879484"/>
    <lineage>
        <taxon>Bacteria</taxon>
        <taxon>Bacillati</taxon>
        <taxon>Actinomycetota</taxon>
        <taxon>Actinomycetes</taxon>
        <taxon>Micrococcales</taxon>
        <taxon>Promicromonosporaceae</taxon>
        <taxon>Isoptericola</taxon>
    </lineage>
</organism>
<reference evidence="2 3" key="1">
    <citation type="submission" date="2021-09" db="EMBL/GenBank/DDBJ databases">
        <title>Isoptericola luteus sp. nov., a novel bacterium isolated from Harbin, the capital city of Heilongjiang province.</title>
        <authorList>
            <person name="Li J."/>
        </authorList>
    </citation>
    <scope>NUCLEOTIDE SEQUENCE [LARGE SCALE GENOMIC DNA]</scope>
    <source>
        <strain evidence="2 3">NEAU-Y5</strain>
    </source>
</reference>
<dbReference type="EMBL" id="JAIXCQ010000007">
    <property type="protein sequence ID" value="MCA5893950.1"/>
    <property type="molecule type" value="Genomic_DNA"/>
</dbReference>
<protein>
    <recommendedName>
        <fullName evidence="4">Lipoprotein</fullName>
    </recommendedName>
</protein>
<gene>
    <name evidence="2" type="ORF">LEP48_11375</name>
</gene>
<dbReference type="Proteomes" id="UP001319870">
    <property type="component" value="Unassembled WGS sequence"/>
</dbReference>
<feature type="signal peptide" evidence="1">
    <location>
        <begin position="1"/>
        <end position="20"/>
    </location>
</feature>